<organism evidence="3 4">
    <name type="scientific">Candidatus Promineifilum breve</name>
    <dbReference type="NCBI Taxonomy" id="1806508"/>
    <lineage>
        <taxon>Bacteria</taxon>
        <taxon>Bacillati</taxon>
        <taxon>Chloroflexota</taxon>
        <taxon>Ardenticatenia</taxon>
        <taxon>Candidatus Promineifilales</taxon>
        <taxon>Candidatus Promineifilaceae</taxon>
        <taxon>Candidatus Promineifilum</taxon>
    </lineage>
</organism>
<accession>A0A170PGA2</accession>
<dbReference type="Proteomes" id="UP000215027">
    <property type="component" value="Chromosome I"/>
</dbReference>
<dbReference type="AlphaFoldDB" id="A0A170PGA2"/>
<evidence type="ECO:0008006" key="5">
    <source>
        <dbReference type="Google" id="ProtNLM"/>
    </source>
</evidence>
<sequence length="264" mass="29604">MTTRAIMPIEQKAVLFYNDEILAVRMEDGSVFVPIRPIVERLGLNWSGQYSRIKRDPVLGKVQGVCVIQTPGGRQEALSIPLDYLSGFLFGINADRVKPEFREDVIRYQMECYKVLSEALTEGRLITDLTFDDLLQTADPGAVQAYQIAQAVMRLARNQILLESRLTGRIDDHEGRLVTLEAQLGDTGRNVTPDQASQLSQAVKAVAIELGKKSGRNEFGAIYGELYRKFGITSYKMLPARRFDEAMQFLTNWHESITGAVAPF</sequence>
<dbReference type="OrthoDB" id="153317at2"/>
<protein>
    <recommendedName>
        <fullName evidence="5">Antirepressor protein ant N-terminal domain-containing protein</fullName>
    </recommendedName>
</protein>
<dbReference type="Pfam" id="PF10547">
    <property type="entry name" value="P22_AR_N"/>
    <property type="match status" value="1"/>
</dbReference>
<name>A0A170PGA2_9CHLR</name>
<evidence type="ECO:0000313" key="4">
    <source>
        <dbReference type="Proteomes" id="UP000215027"/>
    </source>
</evidence>
<gene>
    <name evidence="3" type="ORF">CFX0092_A1775</name>
</gene>
<evidence type="ECO:0000259" key="1">
    <source>
        <dbReference type="Pfam" id="PF10547"/>
    </source>
</evidence>
<evidence type="ECO:0000313" key="3">
    <source>
        <dbReference type="EMBL" id="CUS03653.2"/>
    </source>
</evidence>
<keyword evidence="4" id="KW-1185">Reference proteome</keyword>
<dbReference type="Pfam" id="PF10552">
    <property type="entry name" value="ORF6C"/>
    <property type="match status" value="1"/>
</dbReference>
<dbReference type="EMBL" id="LN890655">
    <property type="protein sequence ID" value="CUS03653.2"/>
    <property type="molecule type" value="Genomic_DNA"/>
</dbReference>
<dbReference type="InterPro" id="IPR018875">
    <property type="entry name" value="Antirepressor_Ant_N"/>
</dbReference>
<feature type="domain" description="ORF6C" evidence="2">
    <location>
        <begin position="168"/>
        <end position="255"/>
    </location>
</feature>
<dbReference type="PRINTS" id="PR01994">
    <property type="entry name" value="ANTIREPRESSR"/>
</dbReference>
<feature type="domain" description="Antirepressor protein ant N-terminal" evidence="1">
    <location>
        <begin position="13"/>
        <end position="123"/>
    </location>
</feature>
<dbReference type="InterPro" id="IPR018878">
    <property type="entry name" value="ORF6C_dom"/>
</dbReference>
<proteinExistence type="predicted"/>
<evidence type="ECO:0000259" key="2">
    <source>
        <dbReference type="Pfam" id="PF10552"/>
    </source>
</evidence>
<reference evidence="3" key="1">
    <citation type="submission" date="2016-01" db="EMBL/GenBank/DDBJ databases">
        <authorList>
            <person name="Mcilroy J.S."/>
            <person name="Karst M S."/>
            <person name="Albertsen M."/>
        </authorList>
    </citation>
    <scope>NUCLEOTIDE SEQUENCE</scope>
    <source>
        <strain evidence="3">Cfx-K</strain>
    </source>
</reference>
<dbReference type="KEGG" id="pbf:CFX0092_A1775"/>